<protein>
    <recommendedName>
        <fullName evidence="1">Peptidase S1 domain-containing protein</fullName>
    </recommendedName>
</protein>
<evidence type="ECO:0000259" key="1">
    <source>
        <dbReference type="PROSITE" id="PS50240"/>
    </source>
</evidence>
<dbReference type="SMART" id="SM00020">
    <property type="entry name" value="Tryp_SPc"/>
    <property type="match status" value="1"/>
</dbReference>
<dbReference type="InterPro" id="IPR043504">
    <property type="entry name" value="Peptidase_S1_PA_chymotrypsin"/>
</dbReference>
<gene>
    <name evidence="2" type="ORF">LCGC14_2124530</name>
</gene>
<dbReference type="EMBL" id="LAZR01026517">
    <property type="protein sequence ID" value="KKL68482.1"/>
    <property type="molecule type" value="Genomic_DNA"/>
</dbReference>
<proteinExistence type="predicted"/>
<accession>A0A0F9GZI1</accession>
<dbReference type="PANTHER" id="PTHR24260:SF136">
    <property type="entry name" value="GH08193P-RELATED"/>
    <property type="match status" value="1"/>
</dbReference>
<dbReference type="PANTHER" id="PTHR24260">
    <property type="match status" value="1"/>
</dbReference>
<dbReference type="Gene3D" id="2.40.10.10">
    <property type="entry name" value="Trypsin-like serine proteases"/>
    <property type="match status" value="1"/>
</dbReference>
<dbReference type="GO" id="GO:0004252">
    <property type="term" value="F:serine-type endopeptidase activity"/>
    <property type="evidence" value="ECO:0007669"/>
    <property type="project" value="InterPro"/>
</dbReference>
<organism evidence="2">
    <name type="scientific">marine sediment metagenome</name>
    <dbReference type="NCBI Taxonomy" id="412755"/>
    <lineage>
        <taxon>unclassified sequences</taxon>
        <taxon>metagenomes</taxon>
        <taxon>ecological metagenomes</taxon>
    </lineage>
</organism>
<comment type="caution">
    <text evidence="2">The sequence shown here is derived from an EMBL/GenBank/DDBJ whole genome shotgun (WGS) entry which is preliminary data.</text>
</comment>
<feature type="domain" description="Peptidase S1" evidence="1">
    <location>
        <begin position="25"/>
        <end position="270"/>
    </location>
</feature>
<dbReference type="InterPro" id="IPR001254">
    <property type="entry name" value="Trypsin_dom"/>
</dbReference>
<dbReference type="InterPro" id="IPR051333">
    <property type="entry name" value="CLIP_Serine_Protease"/>
</dbReference>
<evidence type="ECO:0000313" key="2">
    <source>
        <dbReference type="EMBL" id="KKL68482.1"/>
    </source>
</evidence>
<dbReference type="Pfam" id="PF00089">
    <property type="entry name" value="Trypsin"/>
    <property type="match status" value="1"/>
</dbReference>
<reference evidence="2" key="1">
    <citation type="journal article" date="2015" name="Nature">
        <title>Complex archaea that bridge the gap between prokaryotes and eukaryotes.</title>
        <authorList>
            <person name="Spang A."/>
            <person name="Saw J.H."/>
            <person name="Jorgensen S.L."/>
            <person name="Zaremba-Niedzwiedzka K."/>
            <person name="Martijn J."/>
            <person name="Lind A.E."/>
            <person name="van Eijk R."/>
            <person name="Schleper C."/>
            <person name="Guy L."/>
            <person name="Ettema T.J."/>
        </authorList>
    </citation>
    <scope>NUCLEOTIDE SEQUENCE</scope>
</reference>
<dbReference type="AlphaFoldDB" id="A0A0F9GZI1"/>
<dbReference type="GO" id="GO:0006508">
    <property type="term" value="P:proteolysis"/>
    <property type="evidence" value="ECO:0007669"/>
    <property type="project" value="InterPro"/>
</dbReference>
<name>A0A0F9GZI1_9ZZZZ</name>
<dbReference type="PROSITE" id="PS50240">
    <property type="entry name" value="TRYPSIN_DOM"/>
    <property type="match status" value="1"/>
</dbReference>
<dbReference type="SUPFAM" id="SSF50494">
    <property type="entry name" value="Trypsin-like serine proteases"/>
    <property type="match status" value="1"/>
</dbReference>
<sequence length="552" mass="56671">MHYSRTLSVLVPVMSILLAAGTDPAPGGTRRHDVADSEYTSLAAETAYDAVGMISTSSILASGVLVAENYVLTAAHVGEVGGSMTFALPSGGYVRAWEVIHPGWTGDLADGTDLALIRLDTLVLDELPAELYTEADEVGQTGVLVGFGRTGTGLDGATEPAGTKRAGENVWDLSGASFGDSDDLLLADFDNPSRSRDNWFGRPRAISLEYCIAPGDSGGGMFLDDGGVQKLAGVVSFIAWRDSEGDSDYGDAMGVVRISRHLDWLTTGLSAAYTMTWVGVSGGFNIAENWQTTFGGQTVNSVPGSLDTVRFDAIGSHVVTWPAADLANTRLSIVAGDVTLDLSGQTYALTGTGLSQPSLVVGEAGQSGQALTILNGTLSTQHAFLGPDVGSDVSMTVGAGATWNAGGSVYVGGTDGSSGGTARLIVDDAEVNIAGELVVWSGGVLELANGIVDVSYLTLAGGTLSGTGTVIGDVVVIAGVISPGGDFGEGETVTDSVYYWPVGVSATPEPASVTVLCMGAVVLLRRRRTGRGIRRGSVPASRCDPVGHPEEP</sequence>
<dbReference type="InterPro" id="IPR009003">
    <property type="entry name" value="Peptidase_S1_PA"/>
</dbReference>